<dbReference type="GO" id="GO:0008270">
    <property type="term" value="F:zinc ion binding"/>
    <property type="evidence" value="ECO:0007669"/>
    <property type="project" value="UniProtKB-KW"/>
</dbReference>
<evidence type="ECO:0000256" key="5">
    <source>
        <dbReference type="ARBA" id="ARBA00022833"/>
    </source>
</evidence>
<evidence type="ECO:0000256" key="8">
    <source>
        <dbReference type="ARBA" id="ARBA00023163"/>
    </source>
</evidence>
<dbReference type="InterPro" id="IPR049636">
    <property type="entry name" value="HNF4-like_DBD"/>
</dbReference>
<dbReference type="PRINTS" id="PR00047">
    <property type="entry name" value="STROIDFINGER"/>
</dbReference>
<keyword evidence="5 11" id="KW-0862">Zinc</keyword>
<feature type="domain" description="Nuclear receptor" evidence="12">
    <location>
        <begin position="19"/>
        <end position="94"/>
    </location>
</feature>
<evidence type="ECO:0000313" key="13">
    <source>
        <dbReference type="EMBL" id="CAD5218237.1"/>
    </source>
</evidence>
<evidence type="ECO:0000313" key="14">
    <source>
        <dbReference type="Proteomes" id="UP000614601"/>
    </source>
</evidence>
<dbReference type="SUPFAM" id="SSF48508">
    <property type="entry name" value="Nuclear receptor ligand-binding domain"/>
    <property type="match status" value="1"/>
</dbReference>
<evidence type="ECO:0000256" key="3">
    <source>
        <dbReference type="ARBA" id="ARBA00022723"/>
    </source>
</evidence>
<name>A0A811KRG3_9BILA</name>
<dbReference type="GO" id="GO:0000978">
    <property type="term" value="F:RNA polymerase II cis-regulatory region sequence-specific DNA binding"/>
    <property type="evidence" value="ECO:0007669"/>
    <property type="project" value="InterPro"/>
</dbReference>
<dbReference type="CDD" id="cd06960">
    <property type="entry name" value="NR_DBD_HNF4A"/>
    <property type="match status" value="1"/>
</dbReference>
<protein>
    <recommendedName>
        <fullName evidence="12">Nuclear receptor domain-containing protein</fullName>
    </recommendedName>
</protein>
<keyword evidence="14" id="KW-1185">Reference proteome</keyword>
<dbReference type="PROSITE" id="PS51030">
    <property type="entry name" value="NUCLEAR_REC_DBD_2"/>
    <property type="match status" value="1"/>
</dbReference>
<comment type="caution">
    <text evidence="13">The sequence shown here is derived from an EMBL/GenBank/DDBJ whole genome shotgun (WGS) entry which is preliminary data.</text>
</comment>
<keyword evidence="4 11" id="KW-0863">Zinc-finger</keyword>
<evidence type="ECO:0000256" key="9">
    <source>
        <dbReference type="ARBA" id="ARBA00023170"/>
    </source>
</evidence>
<keyword evidence="8 11" id="KW-0804">Transcription</keyword>
<dbReference type="PROSITE" id="PS00031">
    <property type="entry name" value="NUCLEAR_REC_DBD_1"/>
    <property type="match status" value="1"/>
</dbReference>
<dbReference type="EMBL" id="CAJFDH010000004">
    <property type="protein sequence ID" value="CAD5218237.1"/>
    <property type="molecule type" value="Genomic_DNA"/>
</dbReference>
<dbReference type="InterPro" id="IPR000536">
    <property type="entry name" value="Nucl_hrmn_rcpt_lig-bd"/>
</dbReference>
<evidence type="ECO:0000256" key="2">
    <source>
        <dbReference type="ARBA" id="ARBA00005993"/>
    </source>
</evidence>
<dbReference type="SUPFAM" id="SSF57716">
    <property type="entry name" value="Glucocorticoid receptor-like (DNA-binding domain)"/>
    <property type="match status" value="1"/>
</dbReference>
<dbReference type="SMART" id="SM00399">
    <property type="entry name" value="ZnF_C4"/>
    <property type="match status" value="1"/>
</dbReference>
<dbReference type="Gene3D" id="3.30.50.10">
    <property type="entry name" value="Erythroid Transcription Factor GATA-1, subunit A"/>
    <property type="match status" value="1"/>
</dbReference>
<keyword evidence="3 11" id="KW-0479">Metal-binding</keyword>
<dbReference type="Proteomes" id="UP000614601">
    <property type="component" value="Unassembled WGS sequence"/>
</dbReference>
<keyword evidence="7 11" id="KW-0238">DNA-binding</keyword>
<dbReference type="EMBL" id="CAJFCW020000004">
    <property type="protein sequence ID" value="CAG9109696.1"/>
    <property type="molecule type" value="Genomic_DNA"/>
</dbReference>
<dbReference type="PANTHER" id="PTHR24086:SF43">
    <property type="entry name" value="NUCLEAR RECEPTOR DOMAIN-CONTAINING PROTEIN"/>
    <property type="match status" value="1"/>
</dbReference>
<dbReference type="PANTHER" id="PTHR24086">
    <property type="entry name" value="NUCLEAR RECEPTOR SUBFAMILY 5 GROUP A"/>
    <property type="match status" value="1"/>
</dbReference>
<accession>A0A811KRG3</accession>
<gene>
    <name evidence="13" type="ORF">BOKJ2_LOCUS7447</name>
</gene>
<sequence>MSIDTTSRASVSTIEDSPQSLCRICGANADGPHFGAYACRACSAFFRRSIVEHRRYKCNHKGKCSVNSDVRNSCRSCRYATCLAVGMKADTKFPENVLQDKEEMMVLTVEDKVKIDCDVLPTLYKVLRDYFCCYVKIGQEHKIELLTQFFQYIRTLESAYLTSIIFPDQPDAVAFSRSDYCDRKSLAIRFKNTIDPGQRIKTFTPARLQLVRVIQKVKRLKMDQTEMLLLLAIMINRDIYEKHQTEPVTEEREKLHQELYQHCQSKGQDKAEIRYVQLLLMVRDIEESCAIGRECICMAVINDDFVNETVVRLRQIIDQSGD</sequence>
<dbReference type="InterPro" id="IPR001628">
    <property type="entry name" value="Znf_hrmn_rcpt"/>
</dbReference>
<dbReference type="OrthoDB" id="10018779at2759"/>
<dbReference type="Gene3D" id="1.10.565.10">
    <property type="entry name" value="Retinoid X Receptor"/>
    <property type="match status" value="1"/>
</dbReference>
<dbReference type="Proteomes" id="UP000783686">
    <property type="component" value="Unassembled WGS sequence"/>
</dbReference>
<comment type="similarity">
    <text evidence="2 11">Belongs to the nuclear hormone receptor family.</text>
</comment>
<evidence type="ECO:0000259" key="12">
    <source>
        <dbReference type="PROSITE" id="PS51030"/>
    </source>
</evidence>
<dbReference type="InterPro" id="IPR035500">
    <property type="entry name" value="NHR-like_dom_sf"/>
</dbReference>
<dbReference type="GO" id="GO:0090575">
    <property type="term" value="C:RNA polymerase II transcription regulator complex"/>
    <property type="evidence" value="ECO:0007669"/>
    <property type="project" value="TreeGrafter"/>
</dbReference>
<keyword evidence="9 11" id="KW-0675">Receptor</keyword>
<dbReference type="Pfam" id="PF00105">
    <property type="entry name" value="zf-C4"/>
    <property type="match status" value="1"/>
</dbReference>
<dbReference type="GO" id="GO:0009755">
    <property type="term" value="P:hormone-mediated signaling pathway"/>
    <property type="evidence" value="ECO:0007669"/>
    <property type="project" value="TreeGrafter"/>
</dbReference>
<dbReference type="GO" id="GO:0004879">
    <property type="term" value="F:nuclear receptor activity"/>
    <property type="evidence" value="ECO:0007669"/>
    <property type="project" value="InterPro"/>
</dbReference>
<dbReference type="SMART" id="SM00430">
    <property type="entry name" value="HOLI"/>
    <property type="match status" value="1"/>
</dbReference>
<keyword evidence="6 11" id="KW-0805">Transcription regulation</keyword>
<dbReference type="InterPro" id="IPR013088">
    <property type="entry name" value="Znf_NHR/GATA"/>
</dbReference>
<evidence type="ECO:0000256" key="1">
    <source>
        <dbReference type="ARBA" id="ARBA00004123"/>
    </source>
</evidence>
<evidence type="ECO:0000256" key="11">
    <source>
        <dbReference type="RuleBase" id="RU004334"/>
    </source>
</evidence>
<proteinExistence type="inferred from homology"/>
<dbReference type="Pfam" id="PF00104">
    <property type="entry name" value="Hormone_recep"/>
    <property type="match status" value="1"/>
</dbReference>
<dbReference type="AlphaFoldDB" id="A0A811KRG3"/>
<dbReference type="GO" id="GO:0009888">
    <property type="term" value="P:tissue development"/>
    <property type="evidence" value="ECO:0007669"/>
    <property type="project" value="TreeGrafter"/>
</dbReference>
<evidence type="ECO:0000256" key="4">
    <source>
        <dbReference type="ARBA" id="ARBA00022771"/>
    </source>
</evidence>
<comment type="subcellular location">
    <subcellularLocation>
        <location evidence="1 11">Nucleus</location>
    </subcellularLocation>
</comment>
<evidence type="ECO:0000256" key="6">
    <source>
        <dbReference type="ARBA" id="ARBA00023015"/>
    </source>
</evidence>
<keyword evidence="10 11" id="KW-0539">Nucleus</keyword>
<evidence type="ECO:0000256" key="10">
    <source>
        <dbReference type="ARBA" id="ARBA00023242"/>
    </source>
</evidence>
<evidence type="ECO:0000256" key="7">
    <source>
        <dbReference type="ARBA" id="ARBA00023125"/>
    </source>
</evidence>
<reference evidence="13" key="1">
    <citation type="submission" date="2020-09" db="EMBL/GenBank/DDBJ databases">
        <authorList>
            <person name="Kikuchi T."/>
        </authorList>
    </citation>
    <scope>NUCLEOTIDE SEQUENCE</scope>
    <source>
        <strain evidence="13">SH1</strain>
    </source>
</reference>
<dbReference type="InterPro" id="IPR016355">
    <property type="entry name" value="NR5-like"/>
</dbReference>
<organism evidence="13 14">
    <name type="scientific">Bursaphelenchus okinawaensis</name>
    <dbReference type="NCBI Taxonomy" id="465554"/>
    <lineage>
        <taxon>Eukaryota</taxon>
        <taxon>Metazoa</taxon>
        <taxon>Ecdysozoa</taxon>
        <taxon>Nematoda</taxon>
        <taxon>Chromadorea</taxon>
        <taxon>Rhabditida</taxon>
        <taxon>Tylenchina</taxon>
        <taxon>Tylenchomorpha</taxon>
        <taxon>Aphelenchoidea</taxon>
        <taxon>Aphelenchoididae</taxon>
        <taxon>Bursaphelenchus</taxon>
    </lineage>
</organism>